<reference evidence="1" key="1">
    <citation type="submission" date="2023-01" db="EMBL/GenBank/DDBJ databases">
        <title>The growth and conidiation of Purpureocillium lavendulum are regulated by nitrogen source and histone H3K14 acetylation.</title>
        <authorList>
            <person name="Tang P."/>
            <person name="Han J."/>
            <person name="Zhang C."/>
            <person name="Tang P."/>
            <person name="Qi F."/>
            <person name="Zhang K."/>
            <person name="Liang L."/>
        </authorList>
    </citation>
    <scope>NUCLEOTIDE SEQUENCE</scope>
    <source>
        <strain evidence="1">YMF1.00683</strain>
    </source>
</reference>
<accession>A0AB34FCZ3</accession>
<protein>
    <submittedName>
        <fullName evidence="1">ATP-dependent helicase C23E6.02</fullName>
    </submittedName>
</protein>
<keyword evidence="1" id="KW-0547">Nucleotide-binding</keyword>
<keyword evidence="2" id="KW-1185">Reference proteome</keyword>
<dbReference type="GO" id="GO:0004386">
    <property type="term" value="F:helicase activity"/>
    <property type="evidence" value="ECO:0007669"/>
    <property type="project" value="UniProtKB-KW"/>
</dbReference>
<evidence type="ECO:0000313" key="2">
    <source>
        <dbReference type="Proteomes" id="UP001163105"/>
    </source>
</evidence>
<dbReference type="Proteomes" id="UP001163105">
    <property type="component" value="Unassembled WGS sequence"/>
</dbReference>
<keyword evidence="1" id="KW-0067">ATP-binding</keyword>
<comment type="caution">
    <text evidence="1">The sequence shown here is derived from an EMBL/GenBank/DDBJ whole genome shotgun (WGS) entry which is preliminary data.</text>
</comment>
<organism evidence="1 2">
    <name type="scientific">Purpureocillium lavendulum</name>
    <dbReference type="NCBI Taxonomy" id="1247861"/>
    <lineage>
        <taxon>Eukaryota</taxon>
        <taxon>Fungi</taxon>
        <taxon>Dikarya</taxon>
        <taxon>Ascomycota</taxon>
        <taxon>Pezizomycotina</taxon>
        <taxon>Sordariomycetes</taxon>
        <taxon>Hypocreomycetidae</taxon>
        <taxon>Hypocreales</taxon>
        <taxon>Ophiocordycipitaceae</taxon>
        <taxon>Purpureocillium</taxon>
    </lineage>
</organism>
<proteinExistence type="predicted"/>
<sequence>MAADLDSLGTSSDIDALVDTFRRLRDNAPAYRATHLEAVGILRTYDKVVALRDLFLHDYPCTGNQQLVPLRDSLRRHPIERSELERIERAIYMFDIMSSFCRNMVFMRPGDAAYVSWCYEKVAALQKALVHRLMAPWELYQVMHMQAYFRRALYGLDRNEHLSERVVPGMLVGGIDFVYHALCIVKRAALDELITPLERNLLHEPQNIFGVLVSRGIHQTWTRMKAKAFNHYLPFCPVDDRMGYQSWKNLESLYQRFTLDNDPSILDLFHDWVAAKEGRVDLLGASLWNDDRWDDIELAIQPTQADLWKGVKHHWNSMAVGFQVLADPGILADKEFED</sequence>
<gene>
    <name evidence="1" type="ORF">O9K51_10716</name>
</gene>
<keyword evidence="1" id="KW-0347">Helicase</keyword>
<name>A0AB34FCZ3_9HYPO</name>
<dbReference type="AlphaFoldDB" id="A0AB34FCZ3"/>
<dbReference type="EMBL" id="JAQHRD010000017">
    <property type="protein sequence ID" value="KAJ6436752.1"/>
    <property type="molecule type" value="Genomic_DNA"/>
</dbReference>
<evidence type="ECO:0000313" key="1">
    <source>
        <dbReference type="EMBL" id="KAJ6436752.1"/>
    </source>
</evidence>
<keyword evidence="1" id="KW-0378">Hydrolase</keyword>